<protein>
    <submittedName>
        <fullName evidence="6">Precorrin-8X methylmutase</fullName>
        <ecNumber evidence="6">5.4.99.61</ecNumber>
    </submittedName>
</protein>
<dbReference type="GO" id="GO:0009236">
    <property type="term" value="P:cobalamin biosynthetic process"/>
    <property type="evidence" value="ECO:0007669"/>
    <property type="project" value="UniProtKB-UniPathway"/>
</dbReference>
<name>G4CY68_9ACTN</name>
<keyword evidence="4 6" id="KW-0413">Isomerase</keyword>
<dbReference type="HOGENOM" id="CLU_084703_0_0_11"/>
<evidence type="ECO:0000313" key="7">
    <source>
        <dbReference type="Proteomes" id="UP000005332"/>
    </source>
</evidence>
<dbReference type="PANTHER" id="PTHR43588:SF1">
    <property type="entry name" value="COBALT-PRECORRIN-8 METHYLMUTASE"/>
    <property type="match status" value="1"/>
</dbReference>
<evidence type="ECO:0000256" key="3">
    <source>
        <dbReference type="ARBA" id="ARBA00022573"/>
    </source>
</evidence>
<organism evidence="6 7">
    <name type="scientific">Cutibacterium avidum ATCC 25577</name>
    <dbReference type="NCBI Taxonomy" id="997355"/>
    <lineage>
        <taxon>Bacteria</taxon>
        <taxon>Bacillati</taxon>
        <taxon>Actinomycetota</taxon>
        <taxon>Actinomycetes</taxon>
        <taxon>Propionibacteriales</taxon>
        <taxon>Propionibacteriaceae</taxon>
        <taxon>Cutibacterium</taxon>
    </lineage>
</organism>
<dbReference type="UniPathway" id="UPA00148"/>
<proteinExistence type="inferred from homology"/>
<evidence type="ECO:0000313" key="6">
    <source>
        <dbReference type="EMBL" id="EGY77932.1"/>
    </source>
</evidence>
<comment type="pathway">
    <text evidence="1">Cofactor biosynthesis; adenosylcobalamin biosynthesis.</text>
</comment>
<comment type="similarity">
    <text evidence="2">Belongs to the CobH/CbiC family.</text>
</comment>
<dbReference type="GO" id="GO:0016993">
    <property type="term" value="F:precorrin-8X methylmutase activity"/>
    <property type="evidence" value="ECO:0007669"/>
    <property type="project" value="UniProtKB-EC"/>
</dbReference>
<dbReference type="InterPro" id="IPR036588">
    <property type="entry name" value="CobH/CbiC_sf"/>
</dbReference>
<feature type="domain" description="Cobalamin biosynthesis precorrin-8X methylmutase CobH/CbiC" evidence="5">
    <location>
        <begin position="33"/>
        <end position="230"/>
    </location>
</feature>
<dbReference type="Pfam" id="PF02570">
    <property type="entry name" value="CbiC"/>
    <property type="match status" value="1"/>
</dbReference>
<dbReference type="NCBIfam" id="NF006136">
    <property type="entry name" value="PRK08285.1"/>
    <property type="match status" value="1"/>
</dbReference>
<dbReference type="EC" id="5.4.99.61" evidence="6"/>
<gene>
    <name evidence="6" type="primary">cobH</name>
    <name evidence="6" type="ORF">HMPREF9153_1475</name>
</gene>
<dbReference type="Proteomes" id="UP000005332">
    <property type="component" value="Unassembled WGS sequence"/>
</dbReference>
<keyword evidence="3" id="KW-0169">Cobalamin biosynthesis</keyword>
<dbReference type="PANTHER" id="PTHR43588">
    <property type="entry name" value="COBALT-PRECORRIN-8 METHYLMUTASE"/>
    <property type="match status" value="1"/>
</dbReference>
<dbReference type="PATRIC" id="fig|997355.3.peg.1455"/>
<keyword evidence="7" id="KW-1185">Reference proteome</keyword>
<comment type="caution">
    <text evidence="6">The sequence shown here is derived from an EMBL/GenBank/DDBJ whole genome shotgun (WGS) entry which is preliminary data.</text>
</comment>
<evidence type="ECO:0000256" key="4">
    <source>
        <dbReference type="ARBA" id="ARBA00023235"/>
    </source>
</evidence>
<accession>G4CY68</accession>
<evidence type="ECO:0000256" key="1">
    <source>
        <dbReference type="ARBA" id="ARBA00004953"/>
    </source>
</evidence>
<dbReference type="Gene3D" id="3.40.50.10230">
    <property type="entry name" value="Cobalamin biosynthesis CobH/CbiC, precorrin-8X methylmutase"/>
    <property type="match status" value="1"/>
</dbReference>
<dbReference type="SUPFAM" id="SSF63965">
    <property type="entry name" value="Precorrin-8X methylmutase CbiC/CobH"/>
    <property type="match status" value="1"/>
</dbReference>
<dbReference type="EMBL" id="AGBA01000013">
    <property type="protein sequence ID" value="EGY77932.1"/>
    <property type="molecule type" value="Genomic_DNA"/>
</dbReference>
<evidence type="ECO:0000256" key="2">
    <source>
        <dbReference type="ARBA" id="ARBA00009774"/>
    </source>
</evidence>
<reference evidence="6 7" key="1">
    <citation type="submission" date="2011-06" db="EMBL/GenBank/DDBJ databases">
        <authorList>
            <person name="Muzny D."/>
            <person name="Qin X."/>
            <person name="Deng J."/>
            <person name="Jiang H."/>
            <person name="Liu Y."/>
            <person name="Qu J."/>
            <person name="Song X.-Z."/>
            <person name="Zhang L."/>
            <person name="Thornton R."/>
            <person name="Coyle M."/>
            <person name="Francisco L."/>
            <person name="Jackson L."/>
            <person name="Javaid M."/>
            <person name="Korchina V."/>
            <person name="Kovar C."/>
            <person name="Mata R."/>
            <person name="Mathew T."/>
            <person name="Ngo R."/>
            <person name="Nguyen L."/>
            <person name="Nguyen N."/>
            <person name="Okwuonu G."/>
            <person name="Ongeri F."/>
            <person name="Pham C."/>
            <person name="Simmons D."/>
            <person name="Wilczek-Boney K."/>
            <person name="Hale W."/>
            <person name="Jakkamsetti A."/>
            <person name="Pham P."/>
            <person name="Ruth R."/>
            <person name="San Lucas F."/>
            <person name="Warren J."/>
            <person name="Zhang J."/>
            <person name="Zhao Z."/>
            <person name="Zhou C."/>
            <person name="Zhu D."/>
            <person name="Lee S."/>
            <person name="Bess C."/>
            <person name="Blankenburg K."/>
            <person name="Forbes L."/>
            <person name="Fu Q."/>
            <person name="Gubbala S."/>
            <person name="Hirani K."/>
            <person name="Jayaseelan J.C."/>
            <person name="Lara F."/>
            <person name="Munidasa M."/>
            <person name="Palculict T."/>
            <person name="Patil S."/>
            <person name="Pu L.-L."/>
            <person name="Saada N."/>
            <person name="Tang L."/>
            <person name="Weissenberger G."/>
            <person name="Zhu Y."/>
            <person name="Hemphill L."/>
            <person name="Shang Y."/>
            <person name="Youmans B."/>
            <person name="Ayvaz T."/>
            <person name="Ross M."/>
            <person name="Santibanez J."/>
            <person name="Aqrawi P."/>
            <person name="Gross S."/>
            <person name="Joshi V."/>
            <person name="Fowler G."/>
            <person name="Nazareth L."/>
            <person name="Reid J."/>
            <person name="Worley K."/>
            <person name="Petrosino J."/>
            <person name="Highlander S."/>
            <person name="Gibbs R."/>
        </authorList>
    </citation>
    <scope>NUCLEOTIDE SEQUENCE [LARGE SCALE GENOMIC DNA]</scope>
    <source>
        <strain evidence="6 7">ATCC 25577</strain>
    </source>
</reference>
<dbReference type="InterPro" id="IPR003722">
    <property type="entry name" value="Cbl_synth_CobH/CbiC"/>
</dbReference>
<evidence type="ECO:0000259" key="5">
    <source>
        <dbReference type="Pfam" id="PF02570"/>
    </source>
</evidence>
<dbReference type="AlphaFoldDB" id="G4CY68"/>
<sequence length="239" mass="25107">MCATCSVSIPTSSHLVIVRSTAVAHEYVNNGSDIYRESFRIIRSEADLDRFPADVEGVVVRMIHAAADPAIADDIAFTPGVVTAARKALRAGAPILCDSSMTATGIIRSRLPRDNETICYIKDPRLADIAKAKNMTKTCAAVDLWAEEGKLDGAIVAIGNAPTALYRVLEVCEETGARPAAVVGIPVGFVGAAESKQALVDSTLGLDYLTLLGRRGGSAIAVAAVNAIASTDELTNTHR</sequence>